<accession>A0ABS9BED3</accession>
<proteinExistence type="predicted"/>
<evidence type="ECO:0000313" key="3">
    <source>
        <dbReference type="Proteomes" id="UP001200145"/>
    </source>
</evidence>
<dbReference type="RefSeq" id="WP_234864614.1">
    <property type="nucleotide sequence ID" value="NZ_JAKEVY010000001.1"/>
</dbReference>
<feature type="transmembrane region" description="Helical" evidence="1">
    <location>
        <begin position="68"/>
        <end position="87"/>
    </location>
</feature>
<sequence length="119" mass="14381">MASNTPMYSIPERFRRIENLHIVFWLLKDMSWALLWKPIGMFMIVPTLTVAVLITYQTRKIKSELFHNLAVLFWIIANCSWMVLEFYETPDHYRYYTAIPFGIGMFFIAWFYLVELRKN</sequence>
<gene>
    <name evidence="2" type="ORF">L0U88_05560</name>
</gene>
<keyword evidence="3" id="KW-1185">Reference proteome</keyword>
<protein>
    <submittedName>
        <fullName evidence="2">Uncharacterized protein</fullName>
    </submittedName>
</protein>
<feature type="transmembrane region" description="Helical" evidence="1">
    <location>
        <begin position="93"/>
        <end position="114"/>
    </location>
</feature>
<name>A0ABS9BED3_9BACT</name>
<reference evidence="2 3" key="1">
    <citation type="submission" date="2022-01" db="EMBL/GenBank/DDBJ databases">
        <title>Flavihumibacter sp. nov., isolated from sediment of a river.</title>
        <authorList>
            <person name="Liu H."/>
        </authorList>
    </citation>
    <scope>NUCLEOTIDE SEQUENCE [LARGE SCALE GENOMIC DNA]</scope>
    <source>
        <strain evidence="2 3">RY-1</strain>
    </source>
</reference>
<keyword evidence="1" id="KW-0812">Transmembrane</keyword>
<comment type="caution">
    <text evidence="2">The sequence shown here is derived from an EMBL/GenBank/DDBJ whole genome shotgun (WGS) entry which is preliminary data.</text>
</comment>
<feature type="transmembrane region" description="Helical" evidence="1">
    <location>
        <begin position="34"/>
        <end position="56"/>
    </location>
</feature>
<dbReference type="Proteomes" id="UP001200145">
    <property type="component" value="Unassembled WGS sequence"/>
</dbReference>
<evidence type="ECO:0000256" key="1">
    <source>
        <dbReference type="SAM" id="Phobius"/>
    </source>
</evidence>
<keyword evidence="1" id="KW-1133">Transmembrane helix</keyword>
<keyword evidence="1" id="KW-0472">Membrane</keyword>
<dbReference type="EMBL" id="JAKEVY010000001">
    <property type="protein sequence ID" value="MCF1714087.1"/>
    <property type="molecule type" value="Genomic_DNA"/>
</dbReference>
<evidence type="ECO:0000313" key="2">
    <source>
        <dbReference type="EMBL" id="MCF1714087.1"/>
    </source>
</evidence>
<organism evidence="2 3">
    <name type="scientific">Flavihumibacter fluminis</name>
    <dbReference type="NCBI Taxonomy" id="2909236"/>
    <lineage>
        <taxon>Bacteria</taxon>
        <taxon>Pseudomonadati</taxon>
        <taxon>Bacteroidota</taxon>
        <taxon>Chitinophagia</taxon>
        <taxon>Chitinophagales</taxon>
        <taxon>Chitinophagaceae</taxon>
        <taxon>Flavihumibacter</taxon>
    </lineage>
</organism>